<dbReference type="Pfam" id="PF00903">
    <property type="entry name" value="Glyoxalase"/>
    <property type="match status" value="2"/>
</dbReference>
<evidence type="ECO:0000256" key="2">
    <source>
        <dbReference type="ARBA" id="ARBA00005877"/>
    </source>
</evidence>
<dbReference type="CDD" id="cd07250">
    <property type="entry name" value="HPPD_C_like"/>
    <property type="match status" value="1"/>
</dbReference>
<name>A0ABV5N5C0_9ACTN</name>
<dbReference type="RefSeq" id="WP_381348241.1">
    <property type="nucleotide sequence ID" value="NZ_JBHMCY010000045.1"/>
</dbReference>
<keyword evidence="7" id="KW-0560">Oxidoreductase</keyword>
<keyword evidence="4" id="KW-0677">Repeat</keyword>
<dbReference type="PANTHER" id="PTHR11959:SF1">
    <property type="entry name" value="4-HYDROXYPHENYLPYRUVATE DIOXYGENASE"/>
    <property type="match status" value="1"/>
</dbReference>
<gene>
    <name evidence="7" type="primary">hppD</name>
    <name evidence="7" type="ORF">ACFF45_22515</name>
</gene>
<protein>
    <submittedName>
        <fullName evidence="7">4-hydroxyphenylpyruvate dioxygenase</fullName>
        <ecNumber evidence="7">1.13.11.27</ecNumber>
    </submittedName>
</protein>
<feature type="domain" description="VOC" evidence="6">
    <location>
        <begin position="165"/>
        <end position="316"/>
    </location>
</feature>
<keyword evidence="5" id="KW-0408">Iron</keyword>
<evidence type="ECO:0000259" key="6">
    <source>
        <dbReference type="PROSITE" id="PS51819"/>
    </source>
</evidence>
<dbReference type="InterPro" id="IPR005956">
    <property type="entry name" value="4OHPhenylPyrv_dOase"/>
</dbReference>
<dbReference type="EC" id="1.13.11.27" evidence="7"/>
<dbReference type="Gene3D" id="3.10.180.10">
    <property type="entry name" value="2,3-Dihydroxybiphenyl 1,2-Dioxygenase, domain 1"/>
    <property type="match status" value="2"/>
</dbReference>
<dbReference type="NCBIfam" id="TIGR01263">
    <property type="entry name" value="4HPPD"/>
    <property type="match status" value="1"/>
</dbReference>
<reference evidence="7 8" key="1">
    <citation type="submission" date="2024-09" db="EMBL/GenBank/DDBJ databases">
        <authorList>
            <person name="Sun Q."/>
            <person name="Mori K."/>
        </authorList>
    </citation>
    <scope>NUCLEOTIDE SEQUENCE [LARGE SCALE GENOMIC DNA]</scope>
    <source>
        <strain evidence="7 8">JCM 6917</strain>
    </source>
</reference>
<dbReference type="InterPro" id="IPR037523">
    <property type="entry name" value="VOC_core"/>
</dbReference>
<dbReference type="PROSITE" id="PS51819">
    <property type="entry name" value="VOC"/>
    <property type="match status" value="2"/>
</dbReference>
<dbReference type="SUPFAM" id="SSF54593">
    <property type="entry name" value="Glyoxalase/Bleomycin resistance protein/Dihydroxybiphenyl dioxygenase"/>
    <property type="match status" value="1"/>
</dbReference>
<proteinExistence type="inferred from homology"/>
<comment type="cofactor">
    <cofactor evidence="1">
        <name>Fe cation</name>
        <dbReference type="ChEBI" id="CHEBI:24875"/>
    </cofactor>
</comment>
<keyword evidence="7" id="KW-0223">Dioxygenase</keyword>
<dbReference type="PIRSF" id="PIRSF009283">
    <property type="entry name" value="HPP_dOase"/>
    <property type="match status" value="1"/>
</dbReference>
<dbReference type="Proteomes" id="UP001589709">
    <property type="component" value="Unassembled WGS sequence"/>
</dbReference>
<sequence length="356" mass="38902">MNIGAVDHVEFYVGDAQQSAFYLCTAFGFRLRGQAGPERGRTDSRSLLLTQGGIDIVLTSALTPDHPAAQYVARHGDGVANIAFEVTDAAKAFAMAVERGATPVEEPVVHSQCGTEVVTAAVLGFGDVAHRFMQRTGDPDDFLPGTMEIFPPASEDNGGEQPLHTVDHAAICVPAGELRPTVAFYENVFGFSQIFEEFIEVGEQAMDSKVVQSPSGKVTFTIIEPVTDRQPGQIDTFLANHGGAGVQHLALLTDDIITTVPAMQDRGVAFLQTPAAYYDELSERLDKPELRMEDLRRTNVLVDQDHWGQVFQIFTQSMHVRKTFFWEVIDRHGARTFGSGNIKALYEAVAREKATA</sequence>
<evidence type="ECO:0000256" key="4">
    <source>
        <dbReference type="ARBA" id="ARBA00022737"/>
    </source>
</evidence>
<keyword evidence="8" id="KW-1185">Reference proteome</keyword>
<dbReference type="EMBL" id="JBHMCY010000045">
    <property type="protein sequence ID" value="MFB9465411.1"/>
    <property type="molecule type" value="Genomic_DNA"/>
</dbReference>
<dbReference type="InterPro" id="IPR029068">
    <property type="entry name" value="Glyas_Bleomycin-R_OHBP_Dase"/>
</dbReference>
<evidence type="ECO:0000256" key="1">
    <source>
        <dbReference type="ARBA" id="ARBA00001962"/>
    </source>
</evidence>
<comment type="caution">
    <text evidence="7">The sequence shown here is derived from an EMBL/GenBank/DDBJ whole genome shotgun (WGS) entry which is preliminary data.</text>
</comment>
<accession>A0ABV5N5C0</accession>
<organism evidence="7 8">
    <name type="scientific">Streptomyces cinereospinus</name>
    <dbReference type="NCBI Taxonomy" id="285561"/>
    <lineage>
        <taxon>Bacteria</taxon>
        <taxon>Bacillati</taxon>
        <taxon>Actinomycetota</taxon>
        <taxon>Actinomycetes</taxon>
        <taxon>Kitasatosporales</taxon>
        <taxon>Streptomycetaceae</taxon>
        <taxon>Streptomyces</taxon>
    </lineage>
</organism>
<evidence type="ECO:0000313" key="8">
    <source>
        <dbReference type="Proteomes" id="UP001589709"/>
    </source>
</evidence>
<evidence type="ECO:0000256" key="3">
    <source>
        <dbReference type="ARBA" id="ARBA00022723"/>
    </source>
</evidence>
<evidence type="ECO:0000256" key="5">
    <source>
        <dbReference type="ARBA" id="ARBA00023004"/>
    </source>
</evidence>
<feature type="domain" description="VOC" evidence="6">
    <location>
        <begin position="5"/>
        <end position="135"/>
    </location>
</feature>
<dbReference type="InterPro" id="IPR041735">
    <property type="entry name" value="4OHPhenylPyrv_dOase_C"/>
</dbReference>
<dbReference type="GO" id="GO:0003868">
    <property type="term" value="F:4-hydroxyphenylpyruvate dioxygenase activity"/>
    <property type="evidence" value="ECO:0007669"/>
    <property type="project" value="UniProtKB-EC"/>
</dbReference>
<dbReference type="InterPro" id="IPR004360">
    <property type="entry name" value="Glyas_Fos-R_dOase_dom"/>
</dbReference>
<dbReference type="PANTHER" id="PTHR11959">
    <property type="entry name" value="4-HYDROXYPHENYLPYRUVATE DIOXYGENASE"/>
    <property type="match status" value="1"/>
</dbReference>
<dbReference type="CDD" id="cd08342">
    <property type="entry name" value="HPPD_N_like"/>
    <property type="match status" value="1"/>
</dbReference>
<dbReference type="InterPro" id="IPR041736">
    <property type="entry name" value="4OHPhenylPyrv_dOase_N"/>
</dbReference>
<evidence type="ECO:0000313" key="7">
    <source>
        <dbReference type="EMBL" id="MFB9465411.1"/>
    </source>
</evidence>
<keyword evidence="3" id="KW-0479">Metal-binding</keyword>
<comment type="similarity">
    <text evidence="2">Belongs to the 4HPPD family.</text>
</comment>